<evidence type="ECO:0000256" key="1">
    <source>
        <dbReference type="SAM" id="SignalP"/>
    </source>
</evidence>
<feature type="chain" id="PRO_5039363869" evidence="1">
    <location>
        <begin position="25"/>
        <end position="97"/>
    </location>
</feature>
<dbReference type="RefSeq" id="WP_154521975.1">
    <property type="nucleotide sequence ID" value="NZ_VULZ01000001.1"/>
</dbReference>
<organism evidence="2 3">
    <name type="scientific">Porcincola intestinalis</name>
    <dbReference type="NCBI Taxonomy" id="2606632"/>
    <lineage>
        <taxon>Bacteria</taxon>
        <taxon>Bacillati</taxon>
        <taxon>Bacillota</taxon>
        <taxon>Clostridia</taxon>
        <taxon>Lachnospirales</taxon>
        <taxon>Lachnospiraceae</taxon>
        <taxon>Porcincola</taxon>
    </lineage>
</organism>
<dbReference type="Proteomes" id="UP000481852">
    <property type="component" value="Unassembled WGS sequence"/>
</dbReference>
<keyword evidence="3" id="KW-1185">Reference proteome</keyword>
<proteinExistence type="predicted"/>
<dbReference type="AlphaFoldDB" id="A0A6L5X5S4"/>
<evidence type="ECO:0000313" key="2">
    <source>
        <dbReference type="EMBL" id="MSS13682.1"/>
    </source>
</evidence>
<reference evidence="2 3" key="1">
    <citation type="submission" date="2019-08" db="EMBL/GenBank/DDBJ databases">
        <title>In-depth cultivation of the pig gut microbiome towards novel bacterial diversity and tailored functional studies.</title>
        <authorList>
            <person name="Wylensek D."/>
            <person name="Hitch T.C.A."/>
            <person name="Clavel T."/>
        </authorList>
    </citation>
    <scope>NUCLEOTIDE SEQUENCE [LARGE SCALE GENOMIC DNA]</scope>
    <source>
        <strain evidence="2 3">Oil+RF-744-WCA-WT-11</strain>
    </source>
</reference>
<evidence type="ECO:0000313" key="3">
    <source>
        <dbReference type="Proteomes" id="UP000481852"/>
    </source>
</evidence>
<feature type="signal peptide" evidence="1">
    <location>
        <begin position="1"/>
        <end position="24"/>
    </location>
</feature>
<name>A0A6L5X5S4_9FIRM</name>
<sequence>MLKRFARKSIIKAMAAAVTIGFLAMIRTNTKTTIPGDAFCGIMFYELNYYMLRCAYSDLKKRRDDAMQKKALEAALERSLKAERRNVQRWEDTTFAA</sequence>
<dbReference type="EMBL" id="VULZ01000001">
    <property type="protein sequence ID" value="MSS13682.1"/>
    <property type="molecule type" value="Genomic_DNA"/>
</dbReference>
<keyword evidence="1" id="KW-0732">Signal</keyword>
<protein>
    <submittedName>
        <fullName evidence="2">Uncharacterized protein</fullName>
    </submittedName>
</protein>
<gene>
    <name evidence="2" type="ORF">FYJ35_01215</name>
</gene>
<accession>A0A6L5X5S4</accession>
<comment type="caution">
    <text evidence="2">The sequence shown here is derived from an EMBL/GenBank/DDBJ whole genome shotgun (WGS) entry which is preliminary data.</text>
</comment>